<evidence type="ECO:0000256" key="1">
    <source>
        <dbReference type="SAM" id="Phobius"/>
    </source>
</evidence>
<accession>A0A2U2DGM2</accession>
<feature type="domain" description="FecR protein" evidence="2">
    <location>
        <begin position="127"/>
        <end position="216"/>
    </location>
</feature>
<dbReference type="PANTHER" id="PTHR30273:SF2">
    <property type="entry name" value="PROTEIN FECR"/>
    <property type="match status" value="1"/>
</dbReference>
<keyword evidence="1" id="KW-1133">Transmembrane helix</keyword>
<evidence type="ECO:0000259" key="3">
    <source>
        <dbReference type="Pfam" id="PF16220"/>
    </source>
</evidence>
<dbReference type="PIRSF" id="PIRSF018266">
    <property type="entry name" value="FecR"/>
    <property type="match status" value="1"/>
</dbReference>
<name>A0A2U2DGM2_9HYPH</name>
<evidence type="ECO:0000313" key="5">
    <source>
        <dbReference type="Proteomes" id="UP000245252"/>
    </source>
</evidence>
<dbReference type="Pfam" id="PF16220">
    <property type="entry name" value="DUF4880"/>
    <property type="match status" value="1"/>
</dbReference>
<dbReference type="RefSeq" id="WP_109462085.1">
    <property type="nucleotide sequence ID" value="NZ_QFBC01000025.1"/>
</dbReference>
<proteinExistence type="predicted"/>
<evidence type="ECO:0000313" key="4">
    <source>
        <dbReference type="EMBL" id="PWE52467.1"/>
    </source>
</evidence>
<sequence>MDDRQISPDRARIEREAIAWFTRMNGKPSHQDNRDFHDWLATSTLHKQAFEDIGGLWSDLGATGPERGPEDDELALPLEKIRRLREKRIRGKAGAVVTCCLVFLLAGAWTWLEQPHLWQDMQADFVSPRGDRRELALSDGSHVLLDADSALDVAISARERRVRLLRGNAFFRISHTGVPFVVEAAGGEAKVLGTEFDVSLKEDRQVTVTLAEGSVKVGVIGAGQDVILKPGESVDYGSSGLSPVKQAIIEDEMAWHDGRYIFTNARLADVLAQIERYRTGRIVVLGSSLGELRVSGNIALHDTHEALAALQSTVGFHLNSFGRITVVGP</sequence>
<dbReference type="Proteomes" id="UP000245252">
    <property type="component" value="Unassembled WGS sequence"/>
</dbReference>
<dbReference type="GO" id="GO:0016989">
    <property type="term" value="F:sigma factor antagonist activity"/>
    <property type="evidence" value="ECO:0007669"/>
    <property type="project" value="TreeGrafter"/>
</dbReference>
<dbReference type="InterPro" id="IPR032623">
    <property type="entry name" value="FecR_N"/>
</dbReference>
<protein>
    <submittedName>
        <fullName evidence="4">Fe2+-dicitrate sensor, membrane component</fullName>
    </submittedName>
</protein>
<organism evidence="4 5">
    <name type="scientific">Metarhizobium album</name>
    <dbReference type="NCBI Taxonomy" id="2182425"/>
    <lineage>
        <taxon>Bacteria</taxon>
        <taxon>Pseudomonadati</taxon>
        <taxon>Pseudomonadota</taxon>
        <taxon>Alphaproteobacteria</taxon>
        <taxon>Hyphomicrobiales</taxon>
        <taxon>Rhizobiaceae</taxon>
        <taxon>Metarhizobium</taxon>
    </lineage>
</organism>
<dbReference type="EMBL" id="QFBC01000025">
    <property type="protein sequence ID" value="PWE52467.1"/>
    <property type="molecule type" value="Genomic_DNA"/>
</dbReference>
<dbReference type="InterPro" id="IPR006860">
    <property type="entry name" value="FecR"/>
</dbReference>
<keyword evidence="5" id="KW-1185">Reference proteome</keyword>
<feature type="domain" description="FecR N-terminal" evidence="3">
    <location>
        <begin position="15"/>
        <end position="53"/>
    </location>
</feature>
<dbReference type="AlphaFoldDB" id="A0A2U2DGM2"/>
<dbReference type="OrthoDB" id="636724at2"/>
<dbReference type="Gene3D" id="3.55.50.30">
    <property type="match status" value="1"/>
</dbReference>
<dbReference type="Pfam" id="PF04773">
    <property type="entry name" value="FecR"/>
    <property type="match status" value="1"/>
</dbReference>
<evidence type="ECO:0000259" key="2">
    <source>
        <dbReference type="Pfam" id="PF04773"/>
    </source>
</evidence>
<keyword evidence="1" id="KW-0472">Membrane</keyword>
<reference evidence="4 5" key="1">
    <citation type="submission" date="2018-05" db="EMBL/GenBank/DDBJ databases">
        <title>The draft genome of strain NS-104.</title>
        <authorList>
            <person name="Hang P."/>
            <person name="Jiang J."/>
        </authorList>
    </citation>
    <scope>NUCLEOTIDE SEQUENCE [LARGE SCALE GENOMIC DNA]</scope>
    <source>
        <strain evidence="4 5">NS-104</strain>
    </source>
</reference>
<dbReference type="PANTHER" id="PTHR30273">
    <property type="entry name" value="PERIPLASMIC SIGNAL SENSOR AND SIGMA FACTOR ACTIVATOR FECR-RELATED"/>
    <property type="match status" value="1"/>
</dbReference>
<comment type="caution">
    <text evidence="4">The sequence shown here is derived from an EMBL/GenBank/DDBJ whole genome shotgun (WGS) entry which is preliminary data.</text>
</comment>
<gene>
    <name evidence="4" type="ORF">DEM27_30905</name>
</gene>
<dbReference type="InterPro" id="IPR012373">
    <property type="entry name" value="Ferrdict_sens_TM"/>
</dbReference>
<feature type="transmembrane region" description="Helical" evidence="1">
    <location>
        <begin position="93"/>
        <end position="112"/>
    </location>
</feature>
<keyword evidence="1" id="KW-0812">Transmembrane</keyword>
<dbReference type="Gene3D" id="2.60.120.1440">
    <property type="match status" value="1"/>
</dbReference>